<dbReference type="OrthoDB" id="4368229at2759"/>
<evidence type="ECO:0000313" key="1">
    <source>
        <dbReference type="EMBL" id="OQD68345.1"/>
    </source>
</evidence>
<dbReference type="STRING" id="60169.A0A1V6NUF1"/>
<accession>A0A1V6NUF1</accession>
<name>A0A1V6NUF1_PENPO</name>
<keyword evidence="2" id="KW-1185">Reference proteome</keyword>
<proteinExistence type="predicted"/>
<dbReference type="AlphaFoldDB" id="A0A1V6NUF1"/>
<dbReference type="EMBL" id="MDYM01000003">
    <property type="protein sequence ID" value="OQD68345.1"/>
    <property type="molecule type" value="Genomic_DNA"/>
</dbReference>
<comment type="caution">
    <text evidence="1">The sequence shown here is derived from an EMBL/GenBank/DDBJ whole genome shotgun (WGS) entry which is preliminary data.</text>
</comment>
<evidence type="ECO:0000313" key="2">
    <source>
        <dbReference type="Proteomes" id="UP000191408"/>
    </source>
</evidence>
<protein>
    <submittedName>
        <fullName evidence="1">Uncharacterized protein</fullName>
    </submittedName>
</protein>
<dbReference type="Proteomes" id="UP000191408">
    <property type="component" value="Unassembled WGS sequence"/>
</dbReference>
<gene>
    <name evidence="1" type="ORF">PENPOL_c003G04388</name>
</gene>
<organism evidence="1 2">
    <name type="scientific">Penicillium polonicum</name>
    <dbReference type="NCBI Taxonomy" id="60169"/>
    <lineage>
        <taxon>Eukaryota</taxon>
        <taxon>Fungi</taxon>
        <taxon>Dikarya</taxon>
        <taxon>Ascomycota</taxon>
        <taxon>Pezizomycotina</taxon>
        <taxon>Eurotiomycetes</taxon>
        <taxon>Eurotiomycetidae</taxon>
        <taxon>Eurotiales</taxon>
        <taxon>Aspergillaceae</taxon>
        <taxon>Penicillium</taxon>
    </lineage>
</organism>
<reference evidence="2" key="1">
    <citation type="journal article" date="2017" name="Nat. Microbiol.">
        <title>Global analysis of biosynthetic gene clusters reveals vast potential of secondary metabolite production in Penicillium species.</title>
        <authorList>
            <person name="Nielsen J.C."/>
            <person name="Grijseels S."/>
            <person name="Prigent S."/>
            <person name="Ji B."/>
            <person name="Dainat J."/>
            <person name="Nielsen K.F."/>
            <person name="Frisvad J.C."/>
            <person name="Workman M."/>
            <person name="Nielsen J."/>
        </authorList>
    </citation>
    <scope>NUCLEOTIDE SEQUENCE [LARGE SCALE GENOMIC DNA]</scope>
    <source>
        <strain evidence="2">IBT 4502</strain>
    </source>
</reference>
<sequence length="123" mass="12529">MVSQSSSLSSIYPKSAYKAIQFESTRGPTATIYNIIGTHIKVRYHLFTPVLLATIALAVPVPNQNDVIGDAGVAVNVGGDKTVGVLDHKRDGGHGGDDSGSDVIGKLGAAVNVGGADTIGVAK</sequence>